<dbReference type="PROSITE" id="PS50068">
    <property type="entry name" value="LDLRA_2"/>
    <property type="match status" value="1"/>
</dbReference>
<evidence type="ECO:0000256" key="2">
    <source>
        <dbReference type="PROSITE-ProRule" id="PRU00124"/>
    </source>
</evidence>
<dbReference type="InterPro" id="IPR023415">
    <property type="entry name" value="LDLR_class-A_CS"/>
</dbReference>
<evidence type="ECO:0000256" key="1">
    <source>
        <dbReference type="ARBA" id="ARBA00023157"/>
    </source>
</evidence>
<dbReference type="InterPro" id="IPR036055">
    <property type="entry name" value="LDL_receptor-like_sf"/>
</dbReference>
<proteinExistence type="predicted"/>
<dbReference type="CDD" id="cd00112">
    <property type="entry name" value="LDLa"/>
    <property type="match status" value="1"/>
</dbReference>
<feature type="signal peptide" evidence="4">
    <location>
        <begin position="1"/>
        <end position="19"/>
    </location>
</feature>
<feature type="chain" id="PRO_5037540050" evidence="4">
    <location>
        <begin position="20"/>
        <end position="176"/>
    </location>
</feature>
<reference evidence="6" key="1">
    <citation type="submission" date="2022-11" db="UniProtKB">
        <authorList>
            <consortium name="WormBaseParasite"/>
        </authorList>
    </citation>
    <scope>IDENTIFICATION</scope>
</reference>
<evidence type="ECO:0000313" key="6">
    <source>
        <dbReference type="WBParaSite" id="jg18337.1"/>
    </source>
</evidence>
<keyword evidence="3" id="KW-1133">Transmembrane helix</keyword>
<evidence type="ECO:0000256" key="4">
    <source>
        <dbReference type="SAM" id="SignalP"/>
    </source>
</evidence>
<comment type="caution">
    <text evidence="2">Lacks conserved residue(s) required for the propagation of feature annotation.</text>
</comment>
<protein>
    <submittedName>
        <fullName evidence="6">Uncharacterized protein</fullName>
    </submittedName>
</protein>
<feature type="disulfide bond" evidence="2">
    <location>
        <begin position="62"/>
        <end position="77"/>
    </location>
</feature>
<accession>A0A915DD09</accession>
<dbReference type="WBParaSite" id="jg18337.1">
    <property type="protein sequence ID" value="jg18337.1"/>
    <property type="gene ID" value="jg18337"/>
</dbReference>
<dbReference type="SMART" id="SM00192">
    <property type="entry name" value="LDLa"/>
    <property type="match status" value="1"/>
</dbReference>
<sequence length="176" mass="20175">MKLCYYLAFIFGFLQVSDQAAISKREVSMGSLPTDFGHEVVCREGLWMCPNSTKCIVAVWRCDGRPDCANGEDELDCSGNDREDSFMHEILKNDKPNKQKYEYVWETRRKIAANGLAKMDPMELEMLSQMTQEYYNELYDEQCGKIFLAFITPFLFLCCILGTCIGAHKEQATSIK</sequence>
<keyword evidence="5" id="KW-1185">Reference proteome</keyword>
<keyword evidence="1 2" id="KW-1015">Disulfide bond</keyword>
<dbReference type="Gene3D" id="4.10.400.10">
    <property type="entry name" value="Low-density Lipoprotein Receptor"/>
    <property type="match status" value="1"/>
</dbReference>
<dbReference type="Proteomes" id="UP000887574">
    <property type="component" value="Unplaced"/>
</dbReference>
<dbReference type="Pfam" id="PF00057">
    <property type="entry name" value="Ldl_recept_a"/>
    <property type="match status" value="1"/>
</dbReference>
<keyword evidence="3" id="KW-0812">Transmembrane</keyword>
<keyword evidence="3" id="KW-0472">Membrane</keyword>
<organism evidence="5 6">
    <name type="scientific">Ditylenchus dipsaci</name>
    <dbReference type="NCBI Taxonomy" id="166011"/>
    <lineage>
        <taxon>Eukaryota</taxon>
        <taxon>Metazoa</taxon>
        <taxon>Ecdysozoa</taxon>
        <taxon>Nematoda</taxon>
        <taxon>Chromadorea</taxon>
        <taxon>Rhabditida</taxon>
        <taxon>Tylenchina</taxon>
        <taxon>Tylenchomorpha</taxon>
        <taxon>Sphaerularioidea</taxon>
        <taxon>Anguinidae</taxon>
        <taxon>Anguininae</taxon>
        <taxon>Ditylenchus</taxon>
    </lineage>
</organism>
<keyword evidence="4" id="KW-0732">Signal</keyword>
<dbReference type="AlphaFoldDB" id="A0A915DD09"/>
<feature type="transmembrane region" description="Helical" evidence="3">
    <location>
        <begin position="146"/>
        <end position="167"/>
    </location>
</feature>
<dbReference type="SUPFAM" id="SSF57424">
    <property type="entry name" value="LDL receptor-like module"/>
    <property type="match status" value="1"/>
</dbReference>
<dbReference type="PROSITE" id="PS01209">
    <property type="entry name" value="LDLRA_1"/>
    <property type="match status" value="1"/>
</dbReference>
<evidence type="ECO:0000313" key="5">
    <source>
        <dbReference type="Proteomes" id="UP000887574"/>
    </source>
</evidence>
<dbReference type="InterPro" id="IPR002172">
    <property type="entry name" value="LDrepeatLR_classA_rpt"/>
</dbReference>
<name>A0A915DD09_9BILA</name>
<evidence type="ECO:0000256" key="3">
    <source>
        <dbReference type="SAM" id="Phobius"/>
    </source>
</evidence>